<comment type="similarity">
    <text evidence="2">Belongs to the gluconokinase GntK/GntV family.</text>
</comment>
<evidence type="ECO:0000313" key="11">
    <source>
        <dbReference type="Proteomes" id="UP000250140"/>
    </source>
</evidence>
<evidence type="ECO:0000256" key="2">
    <source>
        <dbReference type="ARBA" id="ARBA00008420"/>
    </source>
</evidence>
<dbReference type="Gene3D" id="3.40.50.300">
    <property type="entry name" value="P-loop containing nucleotide triphosphate hydrolases"/>
    <property type="match status" value="1"/>
</dbReference>
<comment type="pathway">
    <text evidence="1">Carbohydrate acid metabolism; D-gluconate degradation.</text>
</comment>
<evidence type="ECO:0000256" key="4">
    <source>
        <dbReference type="ARBA" id="ARBA00022679"/>
    </source>
</evidence>
<proteinExistence type="inferred from homology"/>
<dbReference type="CDD" id="cd02021">
    <property type="entry name" value="GntK"/>
    <property type="match status" value="1"/>
</dbReference>
<evidence type="ECO:0000313" key="10">
    <source>
        <dbReference type="EMBL" id="OCL04572.1"/>
    </source>
</evidence>
<keyword evidence="7" id="KW-0067">ATP-binding</keyword>
<dbReference type="UniPathway" id="UPA00792"/>
<evidence type="ECO:0000256" key="7">
    <source>
        <dbReference type="ARBA" id="ARBA00022840"/>
    </source>
</evidence>
<accession>A0A8E2ETF2</accession>
<keyword evidence="4" id="KW-0808">Transferase</keyword>
<protein>
    <recommendedName>
        <fullName evidence="3">gluconokinase</fullName>
        <ecNumber evidence="3">2.7.1.12</ecNumber>
    </recommendedName>
    <alternativeName>
        <fullName evidence="8">Gluconate kinase</fullName>
    </alternativeName>
</protein>
<dbReference type="EMBL" id="KV750472">
    <property type="protein sequence ID" value="OCL04572.1"/>
    <property type="molecule type" value="Genomic_DNA"/>
</dbReference>
<dbReference type="InterPro" id="IPR027417">
    <property type="entry name" value="P-loop_NTPase"/>
</dbReference>
<keyword evidence="5" id="KW-0547">Nucleotide-binding</keyword>
<dbReference type="GO" id="GO:0005737">
    <property type="term" value="C:cytoplasm"/>
    <property type="evidence" value="ECO:0007669"/>
    <property type="project" value="TreeGrafter"/>
</dbReference>
<reference evidence="10 11" key="1">
    <citation type="journal article" date="2016" name="Nat. Commun.">
        <title>Ectomycorrhizal ecology is imprinted in the genome of the dominant symbiotic fungus Cenococcum geophilum.</title>
        <authorList>
            <consortium name="DOE Joint Genome Institute"/>
            <person name="Peter M."/>
            <person name="Kohler A."/>
            <person name="Ohm R.A."/>
            <person name="Kuo A."/>
            <person name="Krutzmann J."/>
            <person name="Morin E."/>
            <person name="Arend M."/>
            <person name="Barry K.W."/>
            <person name="Binder M."/>
            <person name="Choi C."/>
            <person name="Clum A."/>
            <person name="Copeland A."/>
            <person name="Grisel N."/>
            <person name="Haridas S."/>
            <person name="Kipfer T."/>
            <person name="LaButti K."/>
            <person name="Lindquist E."/>
            <person name="Lipzen A."/>
            <person name="Maire R."/>
            <person name="Meier B."/>
            <person name="Mihaltcheva S."/>
            <person name="Molinier V."/>
            <person name="Murat C."/>
            <person name="Poggeler S."/>
            <person name="Quandt C.A."/>
            <person name="Sperisen C."/>
            <person name="Tritt A."/>
            <person name="Tisserant E."/>
            <person name="Crous P.W."/>
            <person name="Henrissat B."/>
            <person name="Nehls U."/>
            <person name="Egli S."/>
            <person name="Spatafora J.W."/>
            <person name="Grigoriev I.V."/>
            <person name="Martin F.M."/>
        </authorList>
    </citation>
    <scope>NUCLEOTIDE SEQUENCE [LARGE SCALE GENOMIC DNA]</scope>
    <source>
        <strain evidence="10 11">CBS 207.34</strain>
    </source>
</reference>
<dbReference type="GO" id="GO:0005975">
    <property type="term" value="P:carbohydrate metabolic process"/>
    <property type="evidence" value="ECO:0007669"/>
    <property type="project" value="InterPro"/>
</dbReference>
<evidence type="ECO:0000256" key="9">
    <source>
        <dbReference type="ARBA" id="ARBA00048090"/>
    </source>
</evidence>
<dbReference type="SUPFAM" id="SSF52540">
    <property type="entry name" value="P-loop containing nucleoside triphosphate hydrolases"/>
    <property type="match status" value="1"/>
</dbReference>
<dbReference type="OrthoDB" id="275177at2759"/>
<keyword evidence="11" id="KW-1185">Reference proteome</keyword>
<name>A0A8E2ETF2_9PEZI</name>
<evidence type="ECO:0000256" key="5">
    <source>
        <dbReference type="ARBA" id="ARBA00022741"/>
    </source>
</evidence>
<dbReference type="PANTHER" id="PTHR43442:SF3">
    <property type="entry name" value="GLUCONOKINASE-RELATED"/>
    <property type="match status" value="1"/>
</dbReference>
<sequence length="162" mass="18593">MLCENPEINAACFRGSAVLLCNWHNSGRRMTNNHPLTDAKRWNCSIRLRRRVIRSFKGGASSVVLSCSALKRKARDMVRIIALDNVNVVRFIYLRVDHEVFGQRVRARQDHFIEETMIKSQPDILEEPHCKERDGFTVNVSGSIPEVLTNVISMVKYVITDH</sequence>
<keyword evidence="6" id="KW-0418">Kinase</keyword>
<organism evidence="10 11">
    <name type="scientific">Glonium stellatum</name>
    <dbReference type="NCBI Taxonomy" id="574774"/>
    <lineage>
        <taxon>Eukaryota</taxon>
        <taxon>Fungi</taxon>
        <taxon>Dikarya</taxon>
        <taxon>Ascomycota</taxon>
        <taxon>Pezizomycotina</taxon>
        <taxon>Dothideomycetes</taxon>
        <taxon>Pleosporomycetidae</taxon>
        <taxon>Gloniales</taxon>
        <taxon>Gloniaceae</taxon>
        <taxon>Glonium</taxon>
    </lineage>
</organism>
<dbReference type="EC" id="2.7.1.12" evidence="3"/>
<dbReference type="PANTHER" id="PTHR43442">
    <property type="entry name" value="GLUCONOKINASE-RELATED"/>
    <property type="match status" value="1"/>
</dbReference>
<evidence type="ECO:0000256" key="1">
    <source>
        <dbReference type="ARBA" id="ARBA00004875"/>
    </source>
</evidence>
<dbReference type="GO" id="GO:0005524">
    <property type="term" value="F:ATP binding"/>
    <property type="evidence" value="ECO:0007669"/>
    <property type="project" value="UniProtKB-KW"/>
</dbReference>
<dbReference type="AlphaFoldDB" id="A0A8E2ETF2"/>
<evidence type="ECO:0000256" key="3">
    <source>
        <dbReference type="ARBA" id="ARBA00012054"/>
    </source>
</evidence>
<comment type="catalytic activity">
    <reaction evidence="9">
        <text>D-gluconate + ATP = 6-phospho-D-gluconate + ADP + H(+)</text>
        <dbReference type="Rhea" id="RHEA:19433"/>
        <dbReference type="ChEBI" id="CHEBI:15378"/>
        <dbReference type="ChEBI" id="CHEBI:18391"/>
        <dbReference type="ChEBI" id="CHEBI:30616"/>
        <dbReference type="ChEBI" id="CHEBI:58759"/>
        <dbReference type="ChEBI" id="CHEBI:456216"/>
        <dbReference type="EC" id="2.7.1.12"/>
    </reaction>
</comment>
<dbReference type="InterPro" id="IPR006001">
    <property type="entry name" value="Therm_gnt_kin"/>
</dbReference>
<dbReference type="Proteomes" id="UP000250140">
    <property type="component" value="Unassembled WGS sequence"/>
</dbReference>
<dbReference type="GO" id="GO:0046316">
    <property type="term" value="F:gluconokinase activity"/>
    <property type="evidence" value="ECO:0007669"/>
    <property type="project" value="UniProtKB-EC"/>
</dbReference>
<evidence type="ECO:0000256" key="8">
    <source>
        <dbReference type="ARBA" id="ARBA00029835"/>
    </source>
</evidence>
<evidence type="ECO:0000256" key="6">
    <source>
        <dbReference type="ARBA" id="ARBA00022777"/>
    </source>
</evidence>
<gene>
    <name evidence="10" type="ORF">AOQ84DRAFT_300658</name>
</gene>